<feature type="coiled-coil region" evidence="1">
    <location>
        <begin position="129"/>
        <end position="198"/>
    </location>
</feature>
<evidence type="ECO:0000256" key="1">
    <source>
        <dbReference type="SAM" id="Coils"/>
    </source>
</evidence>
<sequence>MTTPYILQLTTDIQNTLATMASNKVEIGRLLIDLHGEFKAQDKPYSEYLVYCKATFGLGKSSVSEWCKAARFVIDDSRFEGVAAFNILRLAKHADKDQIERAADFALSKTLTNAVLNEILDPTPSKTVKETLAKEEEEVTRKIDEALNKVQPVEAKWEDEKEVDNQKEEELINQIKSLTKALDAANELNKQLREESESRKYEKALPMLPQFSSKSPITVLGLAPESAGKVTHVRKAFREMVRIGYGEGHEAYLLLCEARDTLLNKD</sequence>
<reference evidence="3" key="1">
    <citation type="submission" date="2017-02" db="EMBL/GenBank/DDBJ databases">
        <authorList>
            <person name="Lucas-Elio P."/>
            <person name="Silas S."/>
            <person name="Fire A.Z."/>
            <person name="Sanchez-Amat A."/>
        </authorList>
    </citation>
    <scope>NUCLEOTIDE SEQUENCE [LARGE SCALE GENOMIC DNA]</scope>
</reference>
<dbReference type="RefSeq" id="YP_009790000.1">
    <property type="nucleotide sequence ID" value="NC_047821.1"/>
</dbReference>
<evidence type="ECO:0000313" key="2">
    <source>
        <dbReference type="EMBL" id="ARB11230.1"/>
    </source>
</evidence>
<dbReference type="KEGG" id="vg:54980154"/>
<name>A0A1W5SC25_9CAUD</name>
<evidence type="ECO:0000313" key="3">
    <source>
        <dbReference type="Proteomes" id="UP000224896"/>
    </source>
</evidence>
<proteinExistence type="predicted"/>
<organism evidence="2 3">
    <name type="scientific">Marinomonas phage CPP1m</name>
    <dbReference type="NCBI Taxonomy" id="1965370"/>
    <lineage>
        <taxon>Viruses</taxon>
        <taxon>Duplodnaviria</taxon>
        <taxon>Heunggongvirae</taxon>
        <taxon>Uroviricota</taxon>
        <taxon>Caudoviricetes</taxon>
        <taxon>Autographivirales</taxon>
        <taxon>Autosignataviridae</taxon>
        <taxon>Colwellvirinae</taxon>
        <taxon>Murciavirus</taxon>
        <taxon>Murciavirus CPP1m</taxon>
    </lineage>
</organism>
<accession>A0A1W5SC25</accession>
<protein>
    <submittedName>
        <fullName evidence="2">Uncharacterized protein</fullName>
    </submittedName>
</protein>
<dbReference type="Proteomes" id="UP000224896">
    <property type="component" value="Segment"/>
</dbReference>
<dbReference type="GeneID" id="54980154"/>
<keyword evidence="3" id="KW-1185">Reference proteome</keyword>
<keyword evidence="1" id="KW-0175">Coiled coil</keyword>
<dbReference type="EMBL" id="KY626176">
    <property type="protein sequence ID" value="ARB11230.1"/>
    <property type="molecule type" value="Genomic_DNA"/>
</dbReference>